<comment type="caution">
    <text evidence="5">The sequence shown here is derived from an EMBL/GenBank/DDBJ whole genome shotgun (WGS) entry which is preliminary data.</text>
</comment>
<accession>A0ABS8BYZ8</accession>
<evidence type="ECO:0000313" key="6">
    <source>
        <dbReference type="Proteomes" id="UP000633814"/>
    </source>
</evidence>
<dbReference type="Gene3D" id="3.40.190.10">
    <property type="entry name" value="Periplasmic binding protein-like II"/>
    <property type="match status" value="2"/>
</dbReference>
<feature type="signal peptide" evidence="3">
    <location>
        <begin position="1"/>
        <end position="26"/>
    </location>
</feature>
<dbReference type="SUPFAM" id="SSF53850">
    <property type="entry name" value="Periplasmic binding protein-like II"/>
    <property type="match status" value="1"/>
</dbReference>
<sequence length="260" mass="29632">MSHFFGKISHYVFLINSLLFCSNLSATPLTHNPIIFASSEYPPHYGTDLVKQGVVIEIVRRAFAKQQLNIDVAFMPFARAMHDTKQGLYSGVIAIWYTEARTEKWLYSEPIYANHIVLFKRKADFRVKQNLDTLLAGNGTLGFVTGYLQQPLLQQSNLSKVSVASEEQLFKMLAMQRVDFVPADLQSGLYFISRLPVELRQSAIDWLEPALEIHPMHLAFPKHHPNSEYLKQQFDLGLQALKDSGEFAELLHQLLPEPSK</sequence>
<evidence type="ECO:0000313" key="5">
    <source>
        <dbReference type="EMBL" id="MCB5225289.1"/>
    </source>
</evidence>
<protein>
    <submittedName>
        <fullName evidence="5">Transporter substrate-binding domain-containing protein</fullName>
    </submittedName>
</protein>
<evidence type="ECO:0000256" key="2">
    <source>
        <dbReference type="ARBA" id="ARBA00022729"/>
    </source>
</evidence>
<organism evidence="5 6">
    <name type="scientific">Alishewanella maricola</name>
    <dbReference type="NCBI Taxonomy" id="2795740"/>
    <lineage>
        <taxon>Bacteria</taxon>
        <taxon>Pseudomonadati</taxon>
        <taxon>Pseudomonadota</taxon>
        <taxon>Gammaproteobacteria</taxon>
        <taxon>Alteromonadales</taxon>
        <taxon>Alteromonadaceae</taxon>
        <taxon>Alishewanella</taxon>
    </lineage>
</organism>
<evidence type="ECO:0000259" key="4">
    <source>
        <dbReference type="Pfam" id="PF00497"/>
    </source>
</evidence>
<dbReference type="EMBL" id="JAEINI020000001">
    <property type="protein sequence ID" value="MCB5225289.1"/>
    <property type="molecule type" value="Genomic_DNA"/>
</dbReference>
<keyword evidence="6" id="KW-1185">Reference proteome</keyword>
<dbReference type="PANTHER" id="PTHR35936">
    <property type="entry name" value="MEMBRANE-BOUND LYTIC MUREIN TRANSGLYCOSYLASE F"/>
    <property type="match status" value="1"/>
</dbReference>
<feature type="domain" description="Solute-binding protein family 3/N-terminal" evidence="4">
    <location>
        <begin position="42"/>
        <end position="253"/>
    </location>
</feature>
<keyword evidence="2 3" id="KW-0732">Signal</keyword>
<comment type="similarity">
    <text evidence="1">Belongs to the bacterial solute-binding protein 3 family.</text>
</comment>
<reference evidence="5 6" key="1">
    <citation type="submission" date="2021-10" db="EMBL/GenBank/DDBJ databases">
        <title>Alishewanella koreense sp. nov. isolated from seawater of southwestern coast in South Korea and the proposal for the reclassification of Rheinheimera perlucida and Rheinheimera tuosuensis as Arsukibacterium perlucida and Arsukibacterium tuosuensis.</title>
        <authorList>
            <person name="Kim K.H."/>
            <person name="Ruan W."/>
            <person name="Kim K.R."/>
            <person name="Baek J.H."/>
            <person name="Jeon C.O."/>
        </authorList>
    </citation>
    <scope>NUCLEOTIDE SEQUENCE [LARGE SCALE GENOMIC DNA]</scope>
    <source>
        <strain evidence="5 6">16-MA</strain>
    </source>
</reference>
<dbReference type="PANTHER" id="PTHR35936:SF25">
    <property type="entry name" value="ABC TRANSPORTER SUBSTRATE-BINDING PROTEIN"/>
    <property type="match status" value="1"/>
</dbReference>
<proteinExistence type="inferred from homology"/>
<dbReference type="Proteomes" id="UP000633814">
    <property type="component" value="Unassembled WGS sequence"/>
</dbReference>
<evidence type="ECO:0000256" key="1">
    <source>
        <dbReference type="ARBA" id="ARBA00010333"/>
    </source>
</evidence>
<dbReference type="InterPro" id="IPR001638">
    <property type="entry name" value="Solute-binding_3/MltF_N"/>
</dbReference>
<evidence type="ECO:0000256" key="3">
    <source>
        <dbReference type="SAM" id="SignalP"/>
    </source>
</evidence>
<dbReference type="Pfam" id="PF00497">
    <property type="entry name" value="SBP_bac_3"/>
    <property type="match status" value="1"/>
</dbReference>
<feature type="chain" id="PRO_5046268987" evidence="3">
    <location>
        <begin position="27"/>
        <end position="260"/>
    </location>
</feature>
<name>A0ABS8BYZ8_9ALTE</name>
<gene>
    <name evidence="5" type="ORF">JAO78_000465</name>
</gene>